<accession>A0A813H137</accession>
<dbReference type="EMBL" id="CAJNNV010030127">
    <property type="protein sequence ID" value="CAE8631442.1"/>
    <property type="molecule type" value="Genomic_DNA"/>
</dbReference>
<protein>
    <recommendedName>
        <fullName evidence="2">GH16 domain-containing protein</fullName>
    </recommendedName>
</protein>
<gene>
    <name evidence="3" type="ORF">PGLA1383_LOCUS47541</name>
</gene>
<dbReference type="CDD" id="cd08023">
    <property type="entry name" value="GH16_laminarinase_like"/>
    <property type="match status" value="1"/>
</dbReference>
<reference evidence="3" key="1">
    <citation type="submission" date="2021-02" db="EMBL/GenBank/DDBJ databases">
        <authorList>
            <person name="Dougan E. K."/>
            <person name="Rhodes N."/>
            <person name="Thang M."/>
            <person name="Chan C."/>
        </authorList>
    </citation>
    <scope>NUCLEOTIDE SEQUENCE</scope>
</reference>
<dbReference type="InterPro" id="IPR050546">
    <property type="entry name" value="Glycosyl_Hydrlase_16"/>
</dbReference>
<dbReference type="AlphaFoldDB" id="A0A813H137"/>
<dbReference type="OMA" id="CNVYPGG"/>
<organism evidence="3 4">
    <name type="scientific">Polarella glacialis</name>
    <name type="common">Dinoflagellate</name>
    <dbReference type="NCBI Taxonomy" id="89957"/>
    <lineage>
        <taxon>Eukaryota</taxon>
        <taxon>Sar</taxon>
        <taxon>Alveolata</taxon>
        <taxon>Dinophyceae</taxon>
        <taxon>Suessiales</taxon>
        <taxon>Suessiaceae</taxon>
        <taxon>Polarella</taxon>
    </lineage>
</organism>
<dbReference type="GO" id="GO:0005975">
    <property type="term" value="P:carbohydrate metabolic process"/>
    <property type="evidence" value="ECO:0007669"/>
    <property type="project" value="InterPro"/>
</dbReference>
<keyword evidence="4" id="KW-1185">Reference proteome</keyword>
<dbReference type="GO" id="GO:0004553">
    <property type="term" value="F:hydrolase activity, hydrolyzing O-glycosyl compounds"/>
    <property type="evidence" value="ECO:0007669"/>
    <property type="project" value="InterPro"/>
</dbReference>
<evidence type="ECO:0000313" key="3">
    <source>
        <dbReference type="EMBL" id="CAE8631442.1"/>
    </source>
</evidence>
<comment type="caution">
    <text evidence="3">The sequence shown here is derived from an EMBL/GenBank/DDBJ whole genome shotgun (WGS) entry which is preliminary data.</text>
</comment>
<dbReference type="PANTHER" id="PTHR10963:SF55">
    <property type="entry name" value="GLYCOSIDE HYDROLASE FAMILY 16 PROTEIN"/>
    <property type="match status" value="1"/>
</dbReference>
<evidence type="ECO:0000259" key="2">
    <source>
        <dbReference type="PROSITE" id="PS51762"/>
    </source>
</evidence>
<dbReference type="Proteomes" id="UP000654075">
    <property type="component" value="Unassembled WGS sequence"/>
</dbReference>
<dbReference type="InterPro" id="IPR000757">
    <property type="entry name" value="Beta-glucanase-like"/>
</dbReference>
<proteinExistence type="inferred from homology"/>
<feature type="domain" description="GH16" evidence="2">
    <location>
        <begin position="88"/>
        <end position="343"/>
    </location>
</feature>
<sequence>MVAVVLFSLSIVWFCRFSLHVRCPSRAMCFFIVAVHAGTLSNGLAQFALVFWVVASTFGLADGSGSHRMAPRLRGHASFCQTGGAWIQDWADEFEGDALDQSSWQVVVSGDGERNISLPVGDLGVTACRAAKCVAENVKVSGGMLRLLSNRDASDSSKFLTGAVDTNNLRAWSAGEHPFRLCVSAQLPPISRGVWPAHWMLPQNGYSDRCLDEGEMDITEMVSGDGIVYNTYHWMASWPQKKCGKFEDYHKSAFSTRRLPDYASSFHEFAIERSADHISYAIDGQVVSTVRASQHGFTLSSSPFFVILNTAIGGGWPGAPTEDTQLPVEHLIDYVRVVRPAGGDSVSDKGAERGIQAGGGFQAAQEVRTLQGSDRREILIGKH</sequence>
<dbReference type="InterPro" id="IPR013320">
    <property type="entry name" value="ConA-like_dom_sf"/>
</dbReference>
<dbReference type="SUPFAM" id="SSF49899">
    <property type="entry name" value="Concanavalin A-like lectins/glucanases"/>
    <property type="match status" value="1"/>
</dbReference>
<dbReference type="Pfam" id="PF00722">
    <property type="entry name" value="Glyco_hydro_16"/>
    <property type="match status" value="1"/>
</dbReference>
<dbReference type="PROSITE" id="PS51762">
    <property type="entry name" value="GH16_2"/>
    <property type="match status" value="1"/>
</dbReference>
<name>A0A813H137_POLGL</name>
<dbReference type="Gene3D" id="2.60.120.200">
    <property type="match status" value="1"/>
</dbReference>
<comment type="similarity">
    <text evidence="1">Belongs to the glycosyl hydrolase 16 family.</text>
</comment>
<evidence type="ECO:0000256" key="1">
    <source>
        <dbReference type="ARBA" id="ARBA00006865"/>
    </source>
</evidence>
<dbReference type="PANTHER" id="PTHR10963">
    <property type="entry name" value="GLYCOSYL HYDROLASE-RELATED"/>
    <property type="match status" value="1"/>
</dbReference>
<evidence type="ECO:0000313" key="4">
    <source>
        <dbReference type="Proteomes" id="UP000654075"/>
    </source>
</evidence>
<dbReference type="OrthoDB" id="4781at2759"/>